<comment type="caution">
    <text evidence="2">The sequence shown here is derived from an EMBL/GenBank/DDBJ whole genome shotgun (WGS) entry which is preliminary data.</text>
</comment>
<keyword evidence="1" id="KW-1133">Transmembrane helix</keyword>
<evidence type="ECO:0000256" key="1">
    <source>
        <dbReference type="SAM" id="Phobius"/>
    </source>
</evidence>
<dbReference type="Gene3D" id="3.20.20.370">
    <property type="entry name" value="Glycoside hydrolase/deacetylase"/>
    <property type="match status" value="1"/>
</dbReference>
<dbReference type="EMBL" id="BKCN01000002">
    <property type="protein sequence ID" value="GER02955.1"/>
    <property type="molecule type" value="Genomic_DNA"/>
</dbReference>
<keyword evidence="1" id="KW-0812">Transmembrane</keyword>
<name>A0A5A7N5M9_9PROT</name>
<feature type="transmembrane region" description="Helical" evidence="1">
    <location>
        <begin position="35"/>
        <end position="55"/>
    </location>
</feature>
<dbReference type="Pfam" id="PF04748">
    <property type="entry name" value="Polysacc_deac_2"/>
    <property type="match status" value="1"/>
</dbReference>
<organism evidence="2 3">
    <name type="scientific">Iodidimonas nitroreducens</name>
    <dbReference type="NCBI Taxonomy" id="1236968"/>
    <lineage>
        <taxon>Bacteria</taxon>
        <taxon>Pseudomonadati</taxon>
        <taxon>Pseudomonadota</taxon>
        <taxon>Alphaproteobacteria</taxon>
        <taxon>Iodidimonadales</taxon>
        <taxon>Iodidimonadaceae</taxon>
        <taxon>Iodidimonas</taxon>
    </lineage>
</organism>
<dbReference type="CDD" id="cd10936">
    <property type="entry name" value="CE4_DAC2"/>
    <property type="match status" value="1"/>
</dbReference>
<dbReference type="SUPFAM" id="SSF88713">
    <property type="entry name" value="Glycoside hydrolase/deacetylase"/>
    <property type="match status" value="1"/>
</dbReference>
<evidence type="ECO:0000313" key="2">
    <source>
        <dbReference type="EMBL" id="GER02955.1"/>
    </source>
</evidence>
<keyword evidence="3" id="KW-1185">Reference proteome</keyword>
<protein>
    <recommendedName>
        <fullName evidence="4">Divergent polysaccharide deacetylase family protein</fullName>
    </recommendedName>
</protein>
<accession>A0A5A7N5M9</accession>
<dbReference type="InterPro" id="IPR011330">
    <property type="entry name" value="Glyco_hydro/deAcase_b/a-brl"/>
</dbReference>
<dbReference type="RefSeq" id="WP_161760398.1">
    <property type="nucleotide sequence ID" value="NZ_BKCN01000002.1"/>
</dbReference>
<sequence>MTAKNQQKQRQKQKPVKTARIGTGYKTWLARAGRGLGLIGTVAIFGVSLLALWHLSGLYSSSERAEPDKSAAVTALKTAPPHISKSTSLANPEIEGAKPRPLIARTPPGLPAWQANAAAYPKATGGSLHPAIVLVIDDLGLDKAAGRAVIALPGPLTLAFLPYADDLPQQTASARGRGHELLVHMPMEPMSDSADPGPMALLSALDQAAMQSRLDWNLSRFQGYVGINNHMGSRLTADEKAMTLIIGDLKKRGLLFLDSRTTVKTVASRLAKDHDVPSLSRDVFLDNDRSAQAVKARLKEMEHIALETGLAIGIGHPHDETIKAIAQWLPDAQKRGFVLLPLSAAIIRQQSLYRHMAERQDGAR</sequence>
<proteinExistence type="predicted"/>
<keyword evidence="1" id="KW-0472">Membrane</keyword>
<dbReference type="PANTHER" id="PTHR30105">
    <property type="entry name" value="UNCHARACTERIZED YIBQ-RELATED"/>
    <property type="match status" value="1"/>
</dbReference>
<dbReference type="Proteomes" id="UP000324996">
    <property type="component" value="Unassembled WGS sequence"/>
</dbReference>
<dbReference type="GO" id="GO:0005975">
    <property type="term" value="P:carbohydrate metabolic process"/>
    <property type="evidence" value="ECO:0007669"/>
    <property type="project" value="InterPro"/>
</dbReference>
<evidence type="ECO:0000313" key="3">
    <source>
        <dbReference type="Proteomes" id="UP000324996"/>
    </source>
</evidence>
<evidence type="ECO:0008006" key="4">
    <source>
        <dbReference type="Google" id="ProtNLM"/>
    </source>
</evidence>
<dbReference type="AlphaFoldDB" id="A0A5A7N5M9"/>
<dbReference type="InterPro" id="IPR006837">
    <property type="entry name" value="Divergent_DAC"/>
</dbReference>
<reference evidence="2 3" key="1">
    <citation type="submission" date="2019-09" db="EMBL/GenBank/DDBJ databases">
        <title>NBRP : Genome information of microbial organism related human and environment.</title>
        <authorList>
            <person name="Hattori M."/>
            <person name="Oshima K."/>
            <person name="Inaba H."/>
            <person name="Suda W."/>
            <person name="Sakamoto M."/>
            <person name="Iino T."/>
            <person name="Kitahara M."/>
            <person name="Oshida Y."/>
            <person name="Iida T."/>
            <person name="Kudo T."/>
            <person name="Itoh T."/>
            <person name="Ohkuma M."/>
        </authorList>
    </citation>
    <scope>NUCLEOTIDE SEQUENCE [LARGE SCALE GENOMIC DNA]</scope>
    <source>
        <strain evidence="2 3">Q-1</strain>
    </source>
</reference>
<gene>
    <name evidence="2" type="ORF">JCM17846_06370</name>
</gene>
<dbReference type="PANTHER" id="PTHR30105:SF2">
    <property type="entry name" value="DIVERGENT POLYSACCHARIDE DEACETYLASE SUPERFAMILY"/>
    <property type="match status" value="1"/>
</dbReference>